<sequence>MTALKRPILAAVFVMTLAAGSMIMGIQSAVAAGQSSSTGSDATYMAEQPPRVCATGDWFVEDVWRIGSDGKGHIGYYAYDYQGSYTAEGSVHRRYNVKFSSDDGYFNDAGAGAWSFACAKA</sequence>
<evidence type="ECO:0000256" key="1">
    <source>
        <dbReference type="SAM" id="SignalP"/>
    </source>
</evidence>
<name>A0A7W7QPA8_9ACTN</name>
<dbReference type="RefSeq" id="WP_184717408.1">
    <property type="nucleotide sequence ID" value="NZ_JACHJP010000004.1"/>
</dbReference>
<keyword evidence="3" id="KW-1185">Reference proteome</keyword>
<evidence type="ECO:0008006" key="4">
    <source>
        <dbReference type="Google" id="ProtNLM"/>
    </source>
</evidence>
<accession>A0A7W7QPA8</accession>
<comment type="caution">
    <text evidence="2">The sequence shown here is derived from an EMBL/GenBank/DDBJ whole genome shotgun (WGS) entry which is preliminary data.</text>
</comment>
<protein>
    <recommendedName>
        <fullName evidence="4">Lactococcin 972 family bacteriocin</fullName>
    </recommendedName>
</protein>
<evidence type="ECO:0000313" key="2">
    <source>
        <dbReference type="EMBL" id="MBB4917290.1"/>
    </source>
</evidence>
<gene>
    <name evidence="2" type="ORF">FHS44_004398</name>
</gene>
<feature type="signal peptide" evidence="1">
    <location>
        <begin position="1"/>
        <end position="31"/>
    </location>
</feature>
<dbReference type="AlphaFoldDB" id="A0A7W7QPA8"/>
<keyword evidence="1" id="KW-0732">Signal</keyword>
<feature type="chain" id="PRO_5031328627" description="Lactococcin 972 family bacteriocin" evidence="1">
    <location>
        <begin position="32"/>
        <end position="121"/>
    </location>
</feature>
<evidence type="ECO:0000313" key="3">
    <source>
        <dbReference type="Proteomes" id="UP000552644"/>
    </source>
</evidence>
<proteinExistence type="predicted"/>
<organism evidence="2 3">
    <name type="scientific">Streptosporangium saharense</name>
    <dbReference type="NCBI Taxonomy" id="1706840"/>
    <lineage>
        <taxon>Bacteria</taxon>
        <taxon>Bacillati</taxon>
        <taxon>Actinomycetota</taxon>
        <taxon>Actinomycetes</taxon>
        <taxon>Streptosporangiales</taxon>
        <taxon>Streptosporangiaceae</taxon>
        <taxon>Streptosporangium</taxon>
    </lineage>
</organism>
<reference evidence="2 3" key="1">
    <citation type="submission" date="2020-08" db="EMBL/GenBank/DDBJ databases">
        <title>Genomic Encyclopedia of Type Strains, Phase III (KMG-III): the genomes of soil and plant-associated and newly described type strains.</title>
        <authorList>
            <person name="Whitman W."/>
        </authorList>
    </citation>
    <scope>NUCLEOTIDE SEQUENCE [LARGE SCALE GENOMIC DNA]</scope>
    <source>
        <strain evidence="2 3">CECT 8840</strain>
    </source>
</reference>
<dbReference type="EMBL" id="JACHJP010000004">
    <property type="protein sequence ID" value="MBB4917290.1"/>
    <property type="molecule type" value="Genomic_DNA"/>
</dbReference>
<dbReference type="Proteomes" id="UP000552644">
    <property type="component" value="Unassembled WGS sequence"/>
</dbReference>